<dbReference type="AlphaFoldDB" id="A0A0S6VXZ8"/>
<accession>A0A0S6VXZ8</accession>
<keyword evidence="2" id="KW-1185">Reference proteome</keyword>
<proteinExistence type="predicted"/>
<dbReference type="STRING" id="1499966.U14_01615"/>
<dbReference type="HOGENOM" id="CLU_084165_1_0_0"/>
<sequence length="201" mass="22606">MSYSNFTIEILKEQFAIELIEDVNLFPQPPSVAVPTLLLELLQRYIPLAITMSTEKARSELIIAPILAEFKLQYKERVSLFSGVDFNIDVSKGLNGRCDYILSKSKEQLMVSAPVLMMVEAKNDKIVEGIPQCIAEMIAAQLFNRQKNAMIPIIYGVVTTGSLWRFLTLKEQVASVDIVEYPLQQLNNILGILQKIIGIET</sequence>
<evidence type="ECO:0000313" key="1">
    <source>
        <dbReference type="EMBL" id="GAK50385.1"/>
    </source>
</evidence>
<gene>
    <name evidence="1" type="ORF">U14_01615</name>
</gene>
<reference evidence="1" key="1">
    <citation type="journal article" date="2015" name="PeerJ">
        <title>First genomic representation of candidate bacterial phylum KSB3 points to enhanced environmental sensing as a trigger of wastewater bulking.</title>
        <authorList>
            <person name="Sekiguchi Y."/>
            <person name="Ohashi A."/>
            <person name="Parks D.H."/>
            <person name="Yamauchi T."/>
            <person name="Tyson G.W."/>
            <person name="Hugenholtz P."/>
        </authorList>
    </citation>
    <scope>NUCLEOTIDE SEQUENCE [LARGE SCALE GENOMIC DNA]</scope>
</reference>
<dbReference type="Proteomes" id="UP000030700">
    <property type="component" value="Unassembled WGS sequence"/>
</dbReference>
<evidence type="ECO:0008006" key="3">
    <source>
        <dbReference type="Google" id="ProtNLM"/>
    </source>
</evidence>
<name>A0A0S6VXZ8_9BACT</name>
<protein>
    <recommendedName>
        <fullName evidence="3">Type I restriction enzyme R protein N-terminal domain-containing protein</fullName>
    </recommendedName>
</protein>
<dbReference type="EMBL" id="DF820456">
    <property type="protein sequence ID" value="GAK50385.1"/>
    <property type="molecule type" value="Genomic_DNA"/>
</dbReference>
<evidence type="ECO:0000313" key="2">
    <source>
        <dbReference type="Proteomes" id="UP000030700"/>
    </source>
</evidence>
<organism evidence="1">
    <name type="scientific">Candidatus Moduliflexus flocculans</name>
    <dbReference type="NCBI Taxonomy" id="1499966"/>
    <lineage>
        <taxon>Bacteria</taxon>
        <taxon>Candidatus Moduliflexota</taxon>
        <taxon>Candidatus Moduliflexia</taxon>
        <taxon>Candidatus Moduliflexales</taxon>
        <taxon>Candidatus Moduliflexaceae</taxon>
    </lineage>
</organism>